<proteinExistence type="predicted"/>
<sequence length="220" mass="24631">MLDFTLVYAHLFISRYNRSHSLAHSIVLAVASVRSPRAVLGAAVACRFSSHRPRSLFDRRKRTFLVISWPLFLLHNYSTPFLLPDNAIRPGRRLSGARRPRACGCQPGVLSIRNTATPLGRGHSEMSSVEFVRAEYGRVLRARDRFDILFASRYAFRSPTSTVPRQRLAVRNKRAGVGGPAPAATSRLKDLPSPRRRRPSPAPLRRGVQIASNFSIDTQC</sequence>
<protein>
    <submittedName>
        <fullName evidence="2">Uncharacterized protein</fullName>
    </submittedName>
</protein>
<dbReference type="AlphaFoldDB" id="A0A4C1VX54"/>
<gene>
    <name evidence="2" type="ORF">EVAR_33929_1</name>
</gene>
<dbReference type="EMBL" id="BGZK01000435">
    <property type="protein sequence ID" value="GBP43401.1"/>
    <property type="molecule type" value="Genomic_DNA"/>
</dbReference>
<feature type="region of interest" description="Disordered" evidence="1">
    <location>
        <begin position="172"/>
        <end position="205"/>
    </location>
</feature>
<dbReference type="Proteomes" id="UP000299102">
    <property type="component" value="Unassembled WGS sequence"/>
</dbReference>
<dbReference type="PROSITE" id="PS50890">
    <property type="entry name" value="PUA"/>
    <property type="match status" value="1"/>
</dbReference>
<evidence type="ECO:0000256" key="1">
    <source>
        <dbReference type="SAM" id="MobiDB-lite"/>
    </source>
</evidence>
<organism evidence="2 3">
    <name type="scientific">Eumeta variegata</name>
    <name type="common">Bagworm moth</name>
    <name type="synonym">Eumeta japonica</name>
    <dbReference type="NCBI Taxonomy" id="151549"/>
    <lineage>
        <taxon>Eukaryota</taxon>
        <taxon>Metazoa</taxon>
        <taxon>Ecdysozoa</taxon>
        <taxon>Arthropoda</taxon>
        <taxon>Hexapoda</taxon>
        <taxon>Insecta</taxon>
        <taxon>Pterygota</taxon>
        <taxon>Neoptera</taxon>
        <taxon>Endopterygota</taxon>
        <taxon>Lepidoptera</taxon>
        <taxon>Glossata</taxon>
        <taxon>Ditrysia</taxon>
        <taxon>Tineoidea</taxon>
        <taxon>Psychidae</taxon>
        <taxon>Oiketicinae</taxon>
        <taxon>Eumeta</taxon>
    </lineage>
</organism>
<reference evidence="2 3" key="1">
    <citation type="journal article" date="2019" name="Commun. Biol.">
        <title>The bagworm genome reveals a unique fibroin gene that provides high tensile strength.</title>
        <authorList>
            <person name="Kono N."/>
            <person name="Nakamura H."/>
            <person name="Ohtoshi R."/>
            <person name="Tomita M."/>
            <person name="Numata K."/>
            <person name="Arakawa K."/>
        </authorList>
    </citation>
    <scope>NUCLEOTIDE SEQUENCE [LARGE SCALE GENOMIC DNA]</scope>
</reference>
<evidence type="ECO:0000313" key="2">
    <source>
        <dbReference type="EMBL" id="GBP43401.1"/>
    </source>
</evidence>
<comment type="caution">
    <text evidence="2">The sequence shown here is derived from an EMBL/GenBank/DDBJ whole genome shotgun (WGS) entry which is preliminary data.</text>
</comment>
<name>A0A4C1VX54_EUMVA</name>
<keyword evidence="3" id="KW-1185">Reference proteome</keyword>
<accession>A0A4C1VX54</accession>
<evidence type="ECO:0000313" key="3">
    <source>
        <dbReference type="Proteomes" id="UP000299102"/>
    </source>
</evidence>